<dbReference type="NCBIfam" id="NF001534">
    <property type="entry name" value="PRK00364.2-5"/>
    <property type="match status" value="1"/>
</dbReference>
<dbReference type="NCBIfam" id="NF001527">
    <property type="entry name" value="PRK00364.1-2"/>
    <property type="match status" value="1"/>
</dbReference>
<organism evidence="5 6">
    <name type="scientific">Saltatorellus ferox</name>
    <dbReference type="NCBI Taxonomy" id="2528018"/>
    <lineage>
        <taxon>Bacteria</taxon>
        <taxon>Pseudomonadati</taxon>
        <taxon>Planctomycetota</taxon>
        <taxon>Planctomycetia</taxon>
        <taxon>Planctomycetia incertae sedis</taxon>
        <taxon>Saltatorellus</taxon>
    </lineage>
</organism>
<dbReference type="Pfam" id="PF00166">
    <property type="entry name" value="Cpn10"/>
    <property type="match status" value="1"/>
</dbReference>
<dbReference type="SMART" id="SM00883">
    <property type="entry name" value="Cpn10"/>
    <property type="match status" value="1"/>
</dbReference>
<comment type="subcellular location">
    <subcellularLocation>
        <location evidence="3">Cytoplasm</location>
    </subcellularLocation>
</comment>
<proteinExistence type="inferred from homology"/>
<dbReference type="NCBIfam" id="NF001533">
    <property type="entry name" value="PRK00364.2-4"/>
    <property type="match status" value="1"/>
</dbReference>
<dbReference type="PROSITE" id="PS00681">
    <property type="entry name" value="CHAPERONINS_CPN10"/>
    <property type="match status" value="1"/>
</dbReference>
<dbReference type="GO" id="GO:0046872">
    <property type="term" value="F:metal ion binding"/>
    <property type="evidence" value="ECO:0007669"/>
    <property type="project" value="TreeGrafter"/>
</dbReference>
<dbReference type="NCBIfam" id="NF001531">
    <property type="entry name" value="PRK00364.2-2"/>
    <property type="match status" value="1"/>
</dbReference>
<keyword evidence="2 3" id="KW-0143">Chaperone</keyword>
<evidence type="ECO:0000313" key="6">
    <source>
        <dbReference type="Proteomes" id="UP000320390"/>
    </source>
</evidence>
<dbReference type="Gene3D" id="2.30.33.40">
    <property type="entry name" value="GroES chaperonin"/>
    <property type="match status" value="1"/>
</dbReference>
<comment type="function">
    <text evidence="3 4">Together with the chaperonin GroEL, plays an essential role in assisting protein folding. The GroEL-GroES system forms a nano-cage that allows encapsulation of the non-native substrate proteins and provides a physical environment optimized to promote and accelerate protein folding. GroES binds to the apical surface of the GroEL ring, thereby capping the opening of the GroEL channel.</text>
</comment>
<dbReference type="GO" id="GO:0005737">
    <property type="term" value="C:cytoplasm"/>
    <property type="evidence" value="ECO:0007669"/>
    <property type="project" value="UniProtKB-SubCell"/>
</dbReference>
<evidence type="ECO:0000256" key="4">
    <source>
        <dbReference type="RuleBase" id="RU000535"/>
    </source>
</evidence>
<evidence type="ECO:0000313" key="5">
    <source>
        <dbReference type="EMBL" id="QDV05436.1"/>
    </source>
</evidence>
<reference evidence="5 6" key="1">
    <citation type="submission" date="2019-02" db="EMBL/GenBank/DDBJ databases">
        <title>Deep-cultivation of Planctomycetes and their phenomic and genomic characterization uncovers novel biology.</title>
        <authorList>
            <person name="Wiegand S."/>
            <person name="Jogler M."/>
            <person name="Boedeker C."/>
            <person name="Pinto D."/>
            <person name="Vollmers J."/>
            <person name="Rivas-Marin E."/>
            <person name="Kohn T."/>
            <person name="Peeters S.H."/>
            <person name="Heuer A."/>
            <person name="Rast P."/>
            <person name="Oberbeckmann S."/>
            <person name="Bunk B."/>
            <person name="Jeske O."/>
            <person name="Meyerdierks A."/>
            <person name="Storesund J.E."/>
            <person name="Kallscheuer N."/>
            <person name="Luecker S."/>
            <person name="Lage O.M."/>
            <person name="Pohl T."/>
            <person name="Merkel B.J."/>
            <person name="Hornburger P."/>
            <person name="Mueller R.-W."/>
            <person name="Bruemmer F."/>
            <person name="Labrenz M."/>
            <person name="Spormann A.M."/>
            <person name="Op den Camp H."/>
            <person name="Overmann J."/>
            <person name="Amann R."/>
            <person name="Jetten M.S.M."/>
            <person name="Mascher T."/>
            <person name="Medema M.H."/>
            <person name="Devos D.P."/>
            <person name="Kaster A.-K."/>
            <person name="Ovreas L."/>
            <person name="Rohde M."/>
            <person name="Galperin M.Y."/>
            <person name="Jogler C."/>
        </authorList>
    </citation>
    <scope>NUCLEOTIDE SEQUENCE [LARGE SCALE GENOMIC DNA]</scope>
    <source>
        <strain evidence="5 6">Poly30</strain>
    </source>
</reference>
<keyword evidence="3" id="KW-0963">Cytoplasm</keyword>
<dbReference type="InterPro" id="IPR011032">
    <property type="entry name" value="GroES-like_sf"/>
</dbReference>
<dbReference type="EMBL" id="CP036434">
    <property type="protein sequence ID" value="QDV05436.1"/>
    <property type="molecule type" value="Genomic_DNA"/>
</dbReference>
<dbReference type="InterPro" id="IPR018369">
    <property type="entry name" value="Chaprnonin_Cpn10_CS"/>
</dbReference>
<evidence type="ECO:0000256" key="1">
    <source>
        <dbReference type="ARBA" id="ARBA00006975"/>
    </source>
</evidence>
<protein>
    <recommendedName>
        <fullName evidence="3">Co-chaperonin GroES</fullName>
    </recommendedName>
    <alternativeName>
        <fullName evidence="3">10 kDa chaperonin</fullName>
    </alternativeName>
    <alternativeName>
        <fullName evidence="3">Chaperonin-10</fullName>
        <shortName evidence="3">Cpn10</shortName>
    </alternativeName>
</protein>
<dbReference type="GO" id="GO:0051087">
    <property type="term" value="F:protein-folding chaperone binding"/>
    <property type="evidence" value="ECO:0007669"/>
    <property type="project" value="TreeGrafter"/>
</dbReference>
<dbReference type="InterPro" id="IPR037124">
    <property type="entry name" value="Chaperonin_GroES_sf"/>
</dbReference>
<comment type="similarity">
    <text evidence="1 3 4">Belongs to the GroES chaperonin family.</text>
</comment>
<dbReference type="SUPFAM" id="SSF50129">
    <property type="entry name" value="GroES-like"/>
    <property type="match status" value="1"/>
</dbReference>
<dbReference type="PANTHER" id="PTHR10772:SF58">
    <property type="entry name" value="CO-CHAPERONIN GROES"/>
    <property type="match status" value="1"/>
</dbReference>
<dbReference type="FunFam" id="2.30.33.40:FF:000001">
    <property type="entry name" value="10 kDa chaperonin"/>
    <property type="match status" value="1"/>
</dbReference>
<dbReference type="InterPro" id="IPR020818">
    <property type="entry name" value="Chaperonin_GroES"/>
</dbReference>
<dbReference type="RefSeq" id="WP_145194840.1">
    <property type="nucleotide sequence ID" value="NZ_CP036434.1"/>
</dbReference>
<accession>A0A518EMX7</accession>
<dbReference type="PANTHER" id="PTHR10772">
    <property type="entry name" value="10 KDA HEAT SHOCK PROTEIN"/>
    <property type="match status" value="1"/>
</dbReference>
<comment type="subunit">
    <text evidence="3">Heptamer of 7 subunits arranged in a ring. Interacts with the chaperonin GroEL.</text>
</comment>
<evidence type="ECO:0000256" key="3">
    <source>
        <dbReference type="HAMAP-Rule" id="MF_00580"/>
    </source>
</evidence>
<dbReference type="HAMAP" id="MF_00580">
    <property type="entry name" value="CH10"/>
    <property type="match status" value="1"/>
</dbReference>
<dbReference type="Proteomes" id="UP000320390">
    <property type="component" value="Chromosome"/>
</dbReference>
<dbReference type="GO" id="GO:0005524">
    <property type="term" value="F:ATP binding"/>
    <property type="evidence" value="ECO:0007669"/>
    <property type="project" value="InterPro"/>
</dbReference>
<name>A0A518EMX7_9BACT</name>
<dbReference type="CDD" id="cd00320">
    <property type="entry name" value="cpn10"/>
    <property type="match status" value="1"/>
</dbReference>
<gene>
    <name evidence="3 5" type="primary">groS</name>
    <name evidence="3" type="synonym">groES</name>
    <name evidence="5" type="ORF">Poly30_09330</name>
</gene>
<keyword evidence="6" id="KW-1185">Reference proteome</keyword>
<dbReference type="GO" id="GO:0051082">
    <property type="term" value="F:unfolded protein binding"/>
    <property type="evidence" value="ECO:0007669"/>
    <property type="project" value="TreeGrafter"/>
</dbReference>
<dbReference type="PRINTS" id="PR00297">
    <property type="entry name" value="CHAPERONIN10"/>
</dbReference>
<dbReference type="AlphaFoldDB" id="A0A518EMX7"/>
<dbReference type="OrthoDB" id="9806791at2"/>
<dbReference type="GO" id="GO:0044183">
    <property type="term" value="F:protein folding chaperone"/>
    <property type="evidence" value="ECO:0007669"/>
    <property type="project" value="InterPro"/>
</dbReference>
<evidence type="ECO:0000256" key="2">
    <source>
        <dbReference type="ARBA" id="ARBA00023186"/>
    </source>
</evidence>
<sequence>MATKTKKNVAIRPLGDRVLIQRVEAEEKTAGGILLPESAKEKPKEGLIVAMGEGKTLENGERSTFTVAKGDRVLFTSYAGTEVKYDGEDYLIMREDDILAIVG</sequence>